<dbReference type="InterPro" id="IPR011701">
    <property type="entry name" value="MFS"/>
</dbReference>
<reference evidence="8" key="2">
    <citation type="submission" date="2021-02" db="EMBL/GenBank/DDBJ databases">
        <title>Aspergillus puulaauensis MK2 genome sequence.</title>
        <authorList>
            <person name="Futagami T."/>
            <person name="Mori K."/>
            <person name="Kadooka C."/>
            <person name="Tanaka T."/>
        </authorList>
    </citation>
    <scope>NUCLEOTIDE SEQUENCE</scope>
    <source>
        <strain evidence="8">MK2</strain>
    </source>
</reference>
<comment type="subcellular location">
    <subcellularLocation>
        <location evidence="1">Membrane</location>
        <topology evidence="1">Multi-pass membrane protein</topology>
    </subcellularLocation>
</comment>
<feature type="transmembrane region" description="Helical" evidence="6">
    <location>
        <begin position="134"/>
        <end position="155"/>
    </location>
</feature>
<feature type="transmembrane region" description="Helical" evidence="6">
    <location>
        <begin position="248"/>
        <end position="274"/>
    </location>
</feature>
<evidence type="ECO:0000256" key="1">
    <source>
        <dbReference type="ARBA" id="ARBA00004141"/>
    </source>
</evidence>
<feature type="transmembrane region" description="Helical" evidence="6">
    <location>
        <begin position="315"/>
        <end position="340"/>
    </location>
</feature>
<proteinExistence type="predicted"/>
<dbReference type="PANTHER" id="PTHR23514:SF15">
    <property type="entry name" value="TRANSPORTER, PUTATIVE (AFU_ORTHOLOGUE AFUA_8G05090)-RELATED"/>
    <property type="match status" value="1"/>
</dbReference>
<feature type="transmembrane region" description="Helical" evidence="6">
    <location>
        <begin position="75"/>
        <end position="96"/>
    </location>
</feature>
<keyword evidence="2 6" id="KW-0812">Transmembrane</keyword>
<dbReference type="InterPro" id="IPR036259">
    <property type="entry name" value="MFS_trans_sf"/>
</dbReference>
<evidence type="ECO:0000256" key="6">
    <source>
        <dbReference type="SAM" id="Phobius"/>
    </source>
</evidence>
<keyword evidence="4 6" id="KW-0472">Membrane</keyword>
<feature type="domain" description="Major facilitator superfamily (MFS) profile" evidence="7">
    <location>
        <begin position="47"/>
        <end position="347"/>
    </location>
</feature>
<name>A0A7R7XH14_9EURO</name>
<dbReference type="GO" id="GO:0022857">
    <property type="term" value="F:transmembrane transporter activity"/>
    <property type="evidence" value="ECO:0007669"/>
    <property type="project" value="InterPro"/>
</dbReference>
<protein>
    <recommendedName>
        <fullName evidence="7">Major facilitator superfamily (MFS) profile domain-containing protein</fullName>
    </recommendedName>
</protein>
<sequence length="347" mass="38689">MTQSSEYEYDEPPPYLESATTPDDDDQDSDTAPSKVTHRDAREVYSKIVSTNFSILCAGFNDAALGPLIPYIQPWFHIGLLEISYIYLVNFAGGFTASFANIHICSHLGTGGTLVLGIAFQCTGYALMLWAPSFPFFLVAFVFTGFGLGISDAQANSFTVTVRNSHRWLGVLHAVYGLGTILAPLIANPIAAHTPRWQLYYLISLILGVINMLFNVWTFRHGLFRPNDPGAKGTPGRELRETLSHRSLWFLTMFFFLYSGAEITLGGWIVQFLVAVRHGEPEKVGYVASIFWCGFTLGRIALADVTHRFGERRMVFIYITLALIFQLMFWLIPSILINAISVCLLGM</sequence>
<evidence type="ECO:0000313" key="9">
    <source>
        <dbReference type="Proteomes" id="UP000654913"/>
    </source>
</evidence>
<evidence type="ECO:0000313" key="8">
    <source>
        <dbReference type="EMBL" id="BCS21275.1"/>
    </source>
</evidence>
<feature type="region of interest" description="Disordered" evidence="5">
    <location>
        <begin position="1"/>
        <end position="38"/>
    </location>
</feature>
<feature type="transmembrane region" description="Helical" evidence="6">
    <location>
        <begin position="199"/>
        <end position="217"/>
    </location>
</feature>
<feature type="transmembrane region" description="Helical" evidence="6">
    <location>
        <begin position="167"/>
        <end position="187"/>
    </location>
</feature>
<keyword evidence="9" id="KW-1185">Reference proteome</keyword>
<dbReference type="GO" id="GO:0016020">
    <property type="term" value="C:membrane"/>
    <property type="evidence" value="ECO:0007669"/>
    <property type="project" value="UniProtKB-SubCell"/>
</dbReference>
<evidence type="ECO:0000256" key="5">
    <source>
        <dbReference type="SAM" id="MobiDB-lite"/>
    </source>
</evidence>
<dbReference type="OrthoDB" id="413079at2759"/>
<evidence type="ECO:0000256" key="2">
    <source>
        <dbReference type="ARBA" id="ARBA00022692"/>
    </source>
</evidence>
<dbReference type="PROSITE" id="PS50850">
    <property type="entry name" value="MFS"/>
    <property type="match status" value="1"/>
</dbReference>
<dbReference type="Pfam" id="PF07690">
    <property type="entry name" value="MFS_1"/>
    <property type="match status" value="1"/>
</dbReference>
<dbReference type="Gene3D" id="1.20.1250.20">
    <property type="entry name" value="MFS general substrate transporter like domains"/>
    <property type="match status" value="2"/>
</dbReference>
<keyword evidence="3 6" id="KW-1133">Transmembrane helix</keyword>
<dbReference type="InterPro" id="IPR051788">
    <property type="entry name" value="MFS_Transporter"/>
</dbReference>
<reference evidence="8" key="1">
    <citation type="submission" date="2021-01" db="EMBL/GenBank/DDBJ databases">
        <authorList>
            <consortium name="Aspergillus puulaauensis MK2 genome sequencing consortium"/>
            <person name="Kazuki M."/>
            <person name="Futagami T."/>
        </authorList>
    </citation>
    <scope>NUCLEOTIDE SEQUENCE</scope>
    <source>
        <strain evidence="8">MK2</strain>
    </source>
</reference>
<dbReference type="PANTHER" id="PTHR23514">
    <property type="entry name" value="BYPASS OF STOP CODON PROTEIN 6"/>
    <property type="match status" value="1"/>
</dbReference>
<feature type="transmembrane region" description="Helical" evidence="6">
    <location>
        <begin position="286"/>
        <end position="303"/>
    </location>
</feature>
<dbReference type="KEGG" id="apuu:APUU_21707A"/>
<dbReference type="RefSeq" id="XP_041553469.1">
    <property type="nucleotide sequence ID" value="XM_041700490.1"/>
</dbReference>
<dbReference type="EMBL" id="AP024444">
    <property type="protein sequence ID" value="BCS21275.1"/>
    <property type="molecule type" value="Genomic_DNA"/>
</dbReference>
<feature type="transmembrane region" description="Helical" evidence="6">
    <location>
        <begin position="108"/>
        <end position="128"/>
    </location>
</feature>
<evidence type="ECO:0000256" key="3">
    <source>
        <dbReference type="ARBA" id="ARBA00022989"/>
    </source>
</evidence>
<dbReference type="InterPro" id="IPR020846">
    <property type="entry name" value="MFS_dom"/>
</dbReference>
<gene>
    <name evidence="8" type="ORF">APUU_21707A</name>
</gene>
<evidence type="ECO:0000256" key="4">
    <source>
        <dbReference type="ARBA" id="ARBA00023136"/>
    </source>
</evidence>
<dbReference type="Proteomes" id="UP000654913">
    <property type="component" value="Chromosome 2"/>
</dbReference>
<dbReference type="GeneID" id="64971280"/>
<accession>A0A7R7XH14</accession>
<evidence type="ECO:0000259" key="7">
    <source>
        <dbReference type="PROSITE" id="PS50850"/>
    </source>
</evidence>
<dbReference type="SUPFAM" id="SSF103473">
    <property type="entry name" value="MFS general substrate transporter"/>
    <property type="match status" value="1"/>
</dbReference>
<organism evidence="8 9">
    <name type="scientific">Aspergillus puulaauensis</name>
    <dbReference type="NCBI Taxonomy" id="1220207"/>
    <lineage>
        <taxon>Eukaryota</taxon>
        <taxon>Fungi</taxon>
        <taxon>Dikarya</taxon>
        <taxon>Ascomycota</taxon>
        <taxon>Pezizomycotina</taxon>
        <taxon>Eurotiomycetes</taxon>
        <taxon>Eurotiomycetidae</taxon>
        <taxon>Eurotiales</taxon>
        <taxon>Aspergillaceae</taxon>
        <taxon>Aspergillus</taxon>
    </lineage>
</organism>
<dbReference type="AlphaFoldDB" id="A0A7R7XH14"/>